<sequence length="133" mass="15107">MKRHAALLQHSREHHYGLKLARLARFAVDSGSPEAIAEAAQTIVEQFAEKLEPHFQSEEQGLLVELAAIGQHELVQRTLDEHAQMRELNRRLASDPEDAATLSAFATLLHDHVRFEERELFETAQDLLYPEAC</sequence>
<accession>A0ABS9JXC5</accession>
<gene>
    <name evidence="2" type="ORF">LZ012_00950</name>
</gene>
<name>A0ABS9JXC5_9RHOO</name>
<evidence type="ECO:0000259" key="1">
    <source>
        <dbReference type="Pfam" id="PF01814"/>
    </source>
</evidence>
<dbReference type="EMBL" id="JAKLTN010000001">
    <property type="protein sequence ID" value="MCG2575556.1"/>
    <property type="molecule type" value="Genomic_DNA"/>
</dbReference>
<evidence type="ECO:0000313" key="3">
    <source>
        <dbReference type="Proteomes" id="UP001165384"/>
    </source>
</evidence>
<organism evidence="2 3">
    <name type="scientific">Dechloromonas hankyongensis</name>
    <dbReference type="NCBI Taxonomy" id="2908002"/>
    <lineage>
        <taxon>Bacteria</taxon>
        <taxon>Pseudomonadati</taxon>
        <taxon>Pseudomonadota</taxon>
        <taxon>Betaproteobacteria</taxon>
        <taxon>Rhodocyclales</taxon>
        <taxon>Azonexaceae</taxon>
        <taxon>Dechloromonas</taxon>
    </lineage>
</organism>
<dbReference type="Gene3D" id="1.20.120.520">
    <property type="entry name" value="nmb1532 protein domain like"/>
    <property type="match status" value="1"/>
</dbReference>
<reference evidence="2" key="1">
    <citation type="submission" date="2022-01" db="EMBL/GenBank/DDBJ databases">
        <authorList>
            <person name="Jo J.-H."/>
            <person name="Im W.-T."/>
        </authorList>
    </citation>
    <scope>NUCLEOTIDE SEQUENCE</scope>
    <source>
        <strain evidence="2">XY25</strain>
    </source>
</reference>
<feature type="domain" description="Hemerythrin-like" evidence="1">
    <location>
        <begin position="12"/>
        <end position="123"/>
    </location>
</feature>
<protein>
    <submittedName>
        <fullName evidence="2">Hemerythrin domain-containing protein</fullName>
    </submittedName>
</protein>
<comment type="caution">
    <text evidence="2">The sequence shown here is derived from an EMBL/GenBank/DDBJ whole genome shotgun (WGS) entry which is preliminary data.</text>
</comment>
<dbReference type="Pfam" id="PF01814">
    <property type="entry name" value="Hemerythrin"/>
    <property type="match status" value="1"/>
</dbReference>
<dbReference type="RefSeq" id="WP_275706584.1">
    <property type="nucleotide sequence ID" value="NZ_JAKLTN010000001.1"/>
</dbReference>
<proteinExistence type="predicted"/>
<dbReference type="InterPro" id="IPR012312">
    <property type="entry name" value="Hemerythrin-like"/>
</dbReference>
<evidence type="ECO:0000313" key="2">
    <source>
        <dbReference type="EMBL" id="MCG2575556.1"/>
    </source>
</evidence>
<keyword evidence="3" id="KW-1185">Reference proteome</keyword>
<dbReference type="Proteomes" id="UP001165384">
    <property type="component" value="Unassembled WGS sequence"/>
</dbReference>